<evidence type="ECO:0000259" key="2">
    <source>
        <dbReference type="Pfam" id="PF10128"/>
    </source>
</evidence>
<gene>
    <name evidence="4" type="ORF">GGG17_13460</name>
</gene>
<dbReference type="RefSeq" id="WP_311966689.1">
    <property type="nucleotide sequence ID" value="NZ_WLVL01000040.1"/>
</dbReference>
<reference evidence="4 5" key="1">
    <citation type="submission" date="2019-11" db="EMBL/GenBank/DDBJ databases">
        <title>Whole genome sequencing identifies a novel species of the genus Arsenicicoccus isolated from human blood.</title>
        <authorList>
            <person name="Jeong J.H."/>
            <person name="Kweon O.J."/>
            <person name="Kim H.R."/>
            <person name="Kim T.-H."/>
            <person name="Ha S.-M."/>
            <person name="Lee M.-K."/>
        </authorList>
    </citation>
    <scope>NUCLEOTIDE SEQUENCE [LARGE SCALE GENOMIC DNA]</scope>
    <source>
        <strain evidence="4 5">MKL-02</strain>
    </source>
</reference>
<evidence type="ECO:0000259" key="3">
    <source>
        <dbReference type="Pfam" id="PF20171"/>
    </source>
</evidence>
<dbReference type="EMBL" id="WLVL01000040">
    <property type="protein sequence ID" value="MTB72957.1"/>
    <property type="molecule type" value="Genomic_DNA"/>
</dbReference>
<organism evidence="4 5">
    <name type="scientific">Arsenicicoccus cauae</name>
    <dbReference type="NCBI Taxonomy" id="2663847"/>
    <lineage>
        <taxon>Bacteria</taxon>
        <taxon>Bacillati</taxon>
        <taxon>Actinomycetota</taxon>
        <taxon>Actinomycetes</taxon>
        <taxon>Micrococcales</taxon>
        <taxon>Intrasporangiaceae</taxon>
        <taxon>Arsenicicoccus</taxon>
    </lineage>
</organism>
<dbReference type="InterPro" id="IPR046802">
    <property type="entry name" value="OpcA_G6PD_C"/>
</dbReference>
<dbReference type="AlphaFoldDB" id="A0A6I3IGU3"/>
<dbReference type="PANTHER" id="PTHR38658">
    <property type="entry name" value="OXPP CYCLE PROTEIN OPCA-RELATED"/>
    <property type="match status" value="1"/>
</dbReference>
<evidence type="ECO:0000256" key="1">
    <source>
        <dbReference type="SAM" id="MobiDB-lite"/>
    </source>
</evidence>
<dbReference type="Pfam" id="PF10128">
    <property type="entry name" value="OpcA_G6PD_assem"/>
    <property type="match status" value="1"/>
</dbReference>
<accession>A0A6I3IGU3</accession>
<comment type="caution">
    <text evidence="4">The sequence shown here is derived from an EMBL/GenBank/DDBJ whole genome shotgun (WGS) entry which is preliminary data.</text>
</comment>
<protein>
    <recommendedName>
        <fullName evidence="6">Glucose-6-phosphate dehydrogenase assembly protein OpcA</fullName>
    </recommendedName>
</protein>
<dbReference type="InterPro" id="IPR046801">
    <property type="entry name" value="OpcA_G6PD_N"/>
</dbReference>
<dbReference type="InterPro" id="IPR004555">
    <property type="entry name" value="G6PDH_assembly_OpcA"/>
</dbReference>
<dbReference type="PANTHER" id="PTHR38658:SF1">
    <property type="entry name" value="OXPP CYCLE PROTEIN OPCA-RELATED"/>
    <property type="match status" value="1"/>
</dbReference>
<feature type="compositionally biased region" description="Basic and acidic residues" evidence="1">
    <location>
        <begin position="322"/>
        <end position="341"/>
    </location>
</feature>
<evidence type="ECO:0000313" key="4">
    <source>
        <dbReference type="EMBL" id="MTB72957.1"/>
    </source>
</evidence>
<feature type="region of interest" description="Disordered" evidence="1">
    <location>
        <begin position="315"/>
        <end position="433"/>
    </location>
</feature>
<evidence type="ECO:0000313" key="5">
    <source>
        <dbReference type="Proteomes" id="UP000431092"/>
    </source>
</evidence>
<feature type="compositionally biased region" description="Basic residues" evidence="1">
    <location>
        <begin position="410"/>
        <end position="422"/>
    </location>
</feature>
<feature type="compositionally biased region" description="Basic and acidic residues" evidence="1">
    <location>
        <begin position="348"/>
        <end position="373"/>
    </location>
</feature>
<evidence type="ECO:0008006" key="6">
    <source>
        <dbReference type="Google" id="ProtNLM"/>
    </source>
</evidence>
<feature type="domain" description="Glucose-6-phosphate dehydrogenase assembly protein OpcA C-terminal" evidence="3">
    <location>
        <begin position="165"/>
        <end position="297"/>
    </location>
</feature>
<name>A0A6I3IGU3_9MICO</name>
<keyword evidence="5" id="KW-1185">Reference proteome</keyword>
<dbReference type="Proteomes" id="UP000431092">
    <property type="component" value="Unassembled WGS sequence"/>
</dbReference>
<dbReference type="Pfam" id="PF20171">
    <property type="entry name" value="OpcA_G6PD_C"/>
    <property type="match status" value="1"/>
</dbReference>
<proteinExistence type="predicted"/>
<feature type="domain" description="Glucose-6-phosphate dehydrogenase assembly protein OpcA N-terminal" evidence="2">
    <location>
        <begin position="53"/>
        <end position="160"/>
    </location>
</feature>
<sequence>MIIDLPKTSTSALTKKLVQIRNDSGAMALGRVLTLIIVVDEDRAEEAIEAAVESSHMHPCRVVALVHGNRRGSSRVDGQIRVGGDAGASEVVVMRLYGEVNDHGAALVLPLLLPDSPVVGWWPGDAPVDLASDPVGAMCQRRINDSAVAKNPHAELKRRAKNYAPGDTDLAWSRITLWRALLAAALDQQPYEPVTSAVVVGGIDSSATDLLAGWLAGALDVPVTRGRSPQGSGLISVRLDRPSGPLDLVRPEGTTIATLSHPEQPVRRVGLTRRSDAECLTDELRRLDPDEVYELALVEGLRRVTDRSSLASALVRAGKAPSPDESRLMARRAGERSRQTSRDMVTVDTDRDEVVATDKAPDGEVGRRAERQKRVGSRVSDGPTVGQGDPGADRAATAQQWAEKSSTKKSSTKKSSTKKRTGTTRSAAEKASS</sequence>